<name>A0ABM9K8E3_9RALS</name>
<evidence type="ECO:0000256" key="2">
    <source>
        <dbReference type="ARBA" id="ARBA00022553"/>
    </source>
</evidence>
<keyword evidence="5" id="KW-1185">Reference proteome</keyword>
<gene>
    <name evidence="4" type="ORF">LMG18101_03964</name>
</gene>
<dbReference type="SUPFAM" id="SSF47336">
    <property type="entry name" value="ACP-like"/>
    <property type="match status" value="1"/>
</dbReference>
<dbReference type="InterPro" id="IPR020806">
    <property type="entry name" value="PKS_PP-bd"/>
</dbReference>
<keyword evidence="1" id="KW-0596">Phosphopantetheine</keyword>
<dbReference type="Pfam" id="PF00550">
    <property type="entry name" value="PP-binding"/>
    <property type="match status" value="1"/>
</dbReference>
<dbReference type="Proteomes" id="UP001189757">
    <property type="component" value="Unassembled WGS sequence"/>
</dbReference>
<evidence type="ECO:0000256" key="1">
    <source>
        <dbReference type="ARBA" id="ARBA00022450"/>
    </source>
</evidence>
<comment type="caution">
    <text evidence="4">The sequence shown here is derived from an EMBL/GenBank/DDBJ whole genome shotgun (WGS) entry which is preliminary data.</text>
</comment>
<feature type="domain" description="Carrier" evidence="3">
    <location>
        <begin position="4"/>
        <end position="80"/>
    </location>
</feature>
<keyword evidence="2" id="KW-0597">Phosphoprotein</keyword>
<sequence length="80" mass="8540">MTMTQIETLQADVKALVESVVMRTVEPSTPLIESGLVDSVLAVEIVMAVEAQFGARVPPTEIAEHLASVDALAAYIQSTR</sequence>
<reference evidence="4 5" key="1">
    <citation type="submission" date="2023-07" db="EMBL/GenBank/DDBJ databases">
        <authorList>
            <person name="Peeters C."/>
        </authorList>
    </citation>
    <scope>NUCLEOTIDE SEQUENCE [LARGE SCALE GENOMIC DNA]</scope>
    <source>
        <strain evidence="4 5">LMG 18101</strain>
    </source>
</reference>
<dbReference type="SMART" id="SM00823">
    <property type="entry name" value="PKS_PP"/>
    <property type="match status" value="1"/>
</dbReference>
<proteinExistence type="predicted"/>
<organism evidence="4 5">
    <name type="scientific">Ralstonia flaminis</name>
    <dbReference type="NCBI Taxonomy" id="3058597"/>
    <lineage>
        <taxon>Bacteria</taxon>
        <taxon>Pseudomonadati</taxon>
        <taxon>Pseudomonadota</taxon>
        <taxon>Betaproteobacteria</taxon>
        <taxon>Burkholderiales</taxon>
        <taxon>Burkholderiaceae</taxon>
        <taxon>Ralstonia</taxon>
    </lineage>
</organism>
<dbReference type="Gene3D" id="1.10.1200.10">
    <property type="entry name" value="ACP-like"/>
    <property type="match status" value="1"/>
</dbReference>
<dbReference type="InterPro" id="IPR009081">
    <property type="entry name" value="PP-bd_ACP"/>
</dbReference>
<dbReference type="PROSITE" id="PS50075">
    <property type="entry name" value="CARRIER"/>
    <property type="match status" value="1"/>
</dbReference>
<dbReference type="RefSeq" id="WP_430715461.1">
    <property type="nucleotide sequence ID" value="NZ_CATZLL010000014.1"/>
</dbReference>
<evidence type="ECO:0000313" key="5">
    <source>
        <dbReference type="Proteomes" id="UP001189757"/>
    </source>
</evidence>
<evidence type="ECO:0000313" key="4">
    <source>
        <dbReference type="EMBL" id="CAJ0819488.1"/>
    </source>
</evidence>
<dbReference type="InterPro" id="IPR036736">
    <property type="entry name" value="ACP-like_sf"/>
</dbReference>
<protein>
    <recommendedName>
        <fullName evidence="3">Carrier domain-containing protein</fullName>
    </recommendedName>
</protein>
<accession>A0ABM9K8E3</accession>
<dbReference type="EMBL" id="CATZLL010000014">
    <property type="protein sequence ID" value="CAJ0819488.1"/>
    <property type="molecule type" value="Genomic_DNA"/>
</dbReference>
<evidence type="ECO:0000259" key="3">
    <source>
        <dbReference type="PROSITE" id="PS50075"/>
    </source>
</evidence>